<dbReference type="Pfam" id="PF02350">
    <property type="entry name" value="Epimerase_2"/>
    <property type="match status" value="1"/>
</dbReference>
<dbReference type="CDD" id="cd03786">
    <property type="entry name" value="GTB_UDP-GlcNAc_2-Epimerase"/>
    <property type="match status" value="1"/>
</dbReference>
<dbReference type="Gene3D" id="3.40.50.2000">
    <property type="entry name" value="Glycogen Phosphorylase B"/>
    <property type="match status" value="2"/>
</dbReference>
<dbReference type="EMBL" id="AYKG01000045">
    <property type="protein sequence ID" value="ROO25627.1"/>
    <property type="molecule type" value="Genomic_DNA"/>
</dbReference>
<name>A0A423PJ57_9GAMM</name>
<accession>A0A423PJ57</accession>
<evidence type="ECO:0000256" key="1">
    <source>
        <dbReference type="RuleBase" id="RU003513"/>
    </source>
</evidence>
<keyword evidence="1" id="KW-0413">Isomerase</keyword>
<dbReference type="FunCoup" id="A0A423PJ57">
    <property type="interactions" value="325"/>
</dbReference>
<evidence type="ECO:0000313" key="4">
    <source>
        <dbReference type="Proteomes" id="UP000285310"/>
    </source>
</evidence>
<evidence type="ECO:0000259" key="2">
    <source>
        <dbReference type="Pfam" id="PF02350"/>
    </source>
</evidence>
<comment type="similarity">
    <text evidence="1">Belongs to the UDP-N-acetylglucosamine 2-epimerase family.</text>
</comment>
<comment type="caution">
    <text evidence="3">The sequence shown here is derived from an EMBL/GenBank/DDBJ whole genome shotgun (WGS) entry which is preliminary data.</text>
</comment>
<dbReference type="InterPro" id="IPR003331">
    <property type="entry name" value="UDP_GlcNAc_Epimerase_2_dom"/>
</dbReference>
<feature type="domain" description="UDP-N-acetylglucosamine 2-epimerase" evidence="2">
    <location>
        <begin position="39"/>
        <end position="369"/>
    </location>
</feature>
<protein>
    <submittedName>
        <fullName evidence="3">UDP-N-acetylglucosamine 2-epimerase</fullName>
    </submittedName>
</protein>
<gene>
    <name evidence="3" type="ORF">SAJA_12740</name>
</gene>
<dbReference type="PANTHER" id="PTHR43174">
    <property type="entry name" value="UDP-N-ACETYLGLUCOSAMINE 2-EPIMERASE"/>
    <property type="match status" value="1"/>
</dbReference>
<dbReference type="RefSeq" id="WP_221180233.1">
    <property type="nucleotide sequence ID" value="NZ_AYKG01000045.1"/>
</dbReference>
<dbReference type="GO" id="GO:0016853">
    <property type="term" value="F:isomerase activity"/>
    <property type="evidence" value="ECO:0007669"/>
    <property type="project" value="UniProtKB-KW"/>
</dbReference>
<dbReference type="AlphaFoldDB" id="A0A423PJ57"/>
<dbReference type="Proteomes" id="UP000285310">
    <property type="component" value="Unassembled WGS sequence"/>
</dbReference>
<organism evidence="3 4">
    <name type="scientific">Salinisphaera japonica YTM-1</name>
    <dbReference type="NCBI Taxonomy" id="1209778"/>
    <lineage>
        <taxon>Bacteria</taxon>
        <taxon>Pseudomonadati</taxon>
        <taxon>Pseudomonadota</taxon>
        <taxon>Gammaproteobacteria</taxon>
        <taxon>Salinisphaerales</taxon>
        <taxon>Salinisphaeraceae</taxon>
        <taxon>Salinisphaera</taxon>
    </lineage>
</organism>
<evidence type="ECO:0000313" key="3">
    <source>
        <dbReference type="EMBL" id="ROO25627.1"/>
    </source>
</evidence>
<dbReference type="PANTHER" id="PTHR43174:SF1">
    <property type="entry name" value="UDP-N-ACETYLGLUCOSAMINE 2-EPIMERASE"/>
    <property type="match status" value="1"/>
</dbReference>
<dbReference type="NCBIfam" id="TIGR00236">
    <property type="entry name" value="wecB"/>
    <property type="match status" value="1"/>
</dbReference>
<proteinExistence type="inferred from homology"/>
<dbReference type="InParanoid" id="A0A423PJ57"/>
<keyword evidence="4" id="KW-1185">Reference proteome</keyword>
<sequence>MGDTDTMHAVQSKPLVDIVAATRPNFVKIARLYPQLVASGECRVRLVHTGQHYDANLSQAFFDEFGLPVPDVRLGIGSGSHAEQTGHTMMAYEQICQAERPAWTIVVGDVNATVGCALAATKLGVRVAHLEAGLRSFDRSMPEEINRVVTDAISDLLWTPSEDADAHLAEEGIPASRIERVGNIMIDTFEHRRTAIEQDTTVDRLGLTRRGYVMATFHRPANVEDYAWCLALVAALETMTRERDVVWPLHPRTRAQLARFELLETLSVMPRLQVIEPLAYTPFMALIRHAHAVVTDSGGLQEETSHLGIACFTVRANTERPITVTLGTNRLVRIDEVADAIRLAAPPDARRGAIPLWDGRTAERVVHSLLKRLDAV</sequence>
<dbReference type="InterPro" id="IPR029767">
    <property type="entry name" value="WecB-like"/>
</dbReference>
<dbReference type="SUPFAM" id="SSF53756">
    <property type="entry name" value="UDP-Glycosyltransferase/glycogen phosphorylase"/>
    <property type="match status" value="1"/>
</dbReference>
<reference evidence="3 4" key="1">
    <citation type="submission" date="2013-10" db="EMBL/GenBank/DDBJ databases">
        <title>Salinisphaera japonica YTM-1 Genome Sequencing.</title>
        <authorList>
            <person name="Lai Q."/>
            <person name="Li C."/>
            <person name="Shao Z."/>
        </authorList>
    </citation>
    <scope>NUCLEOTIDE SEQUENCE [LARGE SCALE GENOMIC DNA]</scope>
    <source>
        <strain evidence="3 4">YTM-1</strain>
    </source>
</reference>